<evidence type="ECO:0000313" key="1">
    <source>
        <dbReference type="EMBL" id="RMT38761.1"/>
    </source>
</evidence>
<dbReference type="EMBL" id="RBTH01000388">
    <property type="protein sequence ID" value="RMT38761.1"/>
    <property type="molecule type" value="Genomic_DNA"/>
</dbReference>
<reference evidence="1 2" key="1">
    <citation type="submission" date="2018-08" db="EMBL/GenBank/DDBJ databases">
        <title>Recombination of ecologically and evolutionarily significant loci maintains genetic cohesion in the Pseudomonas syringae species complex.</title>
        <authorList>
            <person name="Dillon M."/>
            <person name="Thakur S."/>
            <person name="Almeida R.N.D."/>
            <person name="Weir B.S."/>
            <person name="Guttman D.S."/>
        </authorList>
    </citation>
    <scope>NUCLEOTIDE SEQUENCE [LARGE SCALE GENOMIC DNA]</scope>
    <source>
        <strain evidence="1 2">ICMP 16926</strain>
    </source>
</reference>
<protein>
    <submittedName>
        <fullName evidence="1">Uncharacterized protein</fullName>
    </submittedName>
</protein>
<dbReference type="AlphaFoldDB" id="A0A0P9Z0V7"/>
<organism evidence="1 2">
    <name type="scientific">Pseudomonas syringae pv. solidagae</name>
    <dbReference type="NCBI Taxonomy" id="264458"/>
    <lineage>
        <taxon>Bacteria</taxon>
        <taxon>Pseudomonadati</taxon>
        <taxon>Pseudomonadota</taxon>
        <taxon>Gammaproteobacteria</taxon>
        <taxon>Pseudomonadales</taxon>
        <taxon>Pseudomonadaceae</taxon>
        <taxon>Pseudomonas</taxon>
        <taxon>Pseudomonas syringae</taxon>
    </lineage>
</organism>
<gene>
    <name evidence="1" type="ORF">ALP48_200102</name>
</gene>
<name>A0A0P9Z0V7_PSESX</name>
<dbReference type="Proteomes" id="UP000268096">
    <property type="component" value="Unassembled WGS sequence"/>
</dbReference>
<evidence type="ECO:0000313" key="2">
    <source>
        <dbReference type="Proteomes" id="UP000268096"/>
    </source>
</evidence>
<sequence length="97" mass="11025">MANTINRDAVPKWDVDSLLRPVVALSASMVSKDWEQASHHHRKAQLLYPCAAFSIVKLKMESGSFHRNALYGLRIARPSGHPFHRKRSMNPTFQVLT</sequence>
<comment type="caution">
    <text evidence="1">The sequence shown here is derived from an EMBL/GenBank/DDBJ whole genome shotgun (WGS) entry which is preliminary data.</text>
</comment>
<proteinExistence type="predicted"/>
<accession>A0A0P9Z0V7</accession>